<dbReference type="PRINTS" id="PR00469">
    <property type="entry name" value="PNDRDTASEII"/>
</dbReference>
<name>A0A291GIK2_9MICO</name>
<proteinExistence type="predicted"/>
<dbReference type="AlphaFoldDB" id="A0A291GIK2"/>
<evidence type="ECO:0000256" key="2">
    <source>
        <dbReference type="ARBA" id="ARBA00023002"/>
    </source>
</evidence>
<keyword evidence="2" id="KW-0560">Oxidoreductase</keyword>
<evidence type="ECO:0000259" key="4">
    <source>
        <dbReference type="Pfam" id="PF07992"/>
    </source>
</evidence>
<organism evidence="5 6">
    <name type="scientific">Brachybacterium vulturis</name>
    <dbReference type="NCBI Taxonomy" id="2017484"/>
    <lineage>
        <taxon>Bacteria</taxon>
        <taxon>Bacillati</taxon>
        <taxon>Actinomycetota</taxon>
        <taxon>Actinomycetes</taxon>
        <taxon>Micrococcales</taxon>
        <taxon>Dermabacteraceae</taxon>
        <taxon>Brachybacterium</taxon>
    </lineage>
</organism>
<protein>
    <submittedName>
        <fullName evidence="5">Thioredoxin reductase</fullName>
    </submittedName>
</protein>
<dbReference type="Gene3D" id="3.50.50.60">
    <property type="entry name" value="FAD/NAD(P)-binding domain"/>
    <property type="match status" value="2"/>
</dbReference>
<accession>A0A291GIK2</accession>
<dbReference type="GO" id="GO:0004791">
    <property type="term" value="F:thioredoxin-disulfide reductase (NADPH) activity"/>
    <property type="evidence" value="ECO:0007669"/>
    <property type="project" value="UniProtKB-EC"/>
</dbReference>
<dbReference type="EMBL" id="CP023563">
    <property type="protein sequence ID" value="ATG50179.1"/>
    <property type="molecule type" value="Genomic_DNA"/>
</dbReference>
<comment type="catalytic activity">
    <reaction evidence="3">
        <text>[thioredoxin]-dithiol + NADP(+) = [thioredoxin]-disulfide + NADPH + H(+)</text>
        <dbReference type="Rhea" id="RHEA:20345"/>
        <dbReference type="Rhea" id="RHEA-COMP:10698"/>
        <dbReference type="Rhea" id="RHEA-COMP:10700"/>
        <dbReference type="ChEBI" id="CHEBI:15378"/>
        <dbReference type="ChEBI" id="CHEBI:29950"/>
        <dbReference type="ChEBI" id="CHEBI:50058"/>
        <dbReference type="ChEBI" id="CHEBI:57783"/>
        <dbReference type="ChEBI" id="CHEBI:58349"/>
        <dbReference type="EC" id="1.8.1.9"/>
    </reaction>
</comment>
<gene>
    <name evidence="5" type="ORF">CFK38_00570</name>
</gene>
<sequence>MPWRQGVSTVGACLPSEAPTERTPVITIDPQTTTADDSAVVPTVAEAGATTDALPATVVDAAVIGGGAAGLSGALMLARSRRSVVVIDSAAPRNAPAEGIHALLGNEGTAPATYLARGRAEVRQYGGLIVAGEVTSARAADPSAEGDLRFTLTLADGRTLTARRLLVATGIRDELPEIPGLAAHWGTNLVHCPFCHGWEVRDRAIGVIATRAMSFHQVLMFRALSEDVTVFVAEGLEIDPGTRERFTALGVTVVETGIEEIVADAEGSLAGVRLVGGELVPRSVLTTATVMLPRLDGLEDLGLQVEDLPAEMGRKIATGSAGATEVPGVWVAGNAADPSAQVGAAAAGGALAGGHIHGMLVMADADAAVAAHRARVAA</sequence>
<evidence type="ECO:0000256" key="1">
    <source>
        <dbReference type="ARBA" id="ARBA00022630"/>
    </source>
</evidence>
<keyword evidence="6" id="KW-1185">Reference proteome</keyword>
<keyword evidence="1" id="KW-0285">Flavoprotein</keyword>
<dbReference type="Pfam" id="PF07992">
    <property type="entry name" value="Pyr_redox_2"/>
    <property type="match status" value="1"/>
</dbReference>
<dbReference type="OrthoDB" id="9786503at2"/>
<dbReference type="InterPro" id="IPR050097">
    <property type="entry name" value="Ferredoxin-NADP_redctase_2"/>
</dbReference>
<dbReference type="KEGG" id="brz:CFK38_00570"/>
<evidence type="ECO:0000313" key="6">
    <source>
        <dbReference type="Proteomes" id="UP000218165"/>
    </source>
</evidence>
<dbReference type="Proteomes" id="UP000218165">
    <property type="component" value="Chromosome"/>
</dbReference>
<dbReference type="PANTHER" id="PTHR48105">
    <property type="entry name" value="THIOREDOXIN REDUCTASE 1-RELATED-RELATED"/>
    <property type="match status" value="1"/>
</dbReference>
<dbReference type="InterPro" id="IPR023753">
    <property type="entry name" value="FAD/NAD-binding_dom"/>
</dbReference>
<dbReference type="PRINTS" id="PR00368">
    <property type="entry name" value="FADPNR"/>
</dbReference>
<evidence type="ECO:0000256" key="3">
    <source>
        <dbReference type="ARBA" id="ARBA00048132"/>
    </source>
</evidence>
<dbReference type="SUPFAM" id="SSF51905">
    <property type="entry name" value="FAD/NAD(P)-binding domain"/>
    <property type="match status" value="1"/>
</dbReference>
<reference evidence="6" key="1">
    <citation type="submission" date="2017-09" db="EMBL/GenBank/DDBJ databases">
        <title>Brachybacterium sp. VM2412.</title>
        <authorList>
            <person name="Tak E.J."/>
            <person name="Bae J.-W."/>
        </authorList>
    </citation>
    <scope>NUCLEOTIDE SEQUENCE [LARGE SCALE GENOMIC DNA]</scope>
    <source>
        <strain evidence="6">VM2412</strain>
    </source>
</reference>
<evidence type="ECO:0000313" key="5">
    <source>
        <dbReference type="EMBL" id="ATG50179.1"/>
    </source>
</evidence>
<dbReference type="InterPro" id="IPR036188">
    <property type="entry name" value="FAD/NAD-bd_sf"/>
</dbReference>
<feature type="domain" description="FAD/NAD(P)-binding" evidence="4">
    <location>
        <begin position="60"/>
        <end position="344"/>
    </location>
</feature>